<dbReference type="AlphaFoldDB" id="A0A9W8EDK1"/>
<comment type="caution">
    <text evidence="3">The sequence shown here is derived from an EMBL/GenBank/DDBJ whole genome shotgun (WGS) entry which is preliminary data.</text>
</comment>
<dbReference type="Proteomes" id="UP001151582">
    <property type="component" value="Unassembled WGS sequence"/>
</dbReference>
<organism evidence="3 4">
    <name type="scientific">Dimargaris verticillata</name>
    <dbReference type="NCBI Taxonomy" id="2761393"/>
    <lineage>
        <taxon>Eukaryota</taxon>
        <taxon>Fungi</taxon>
        <taxon>Fungi incertae sedis</taxon>
        <taxon>Zoopagomycota</taxon>
        <taxon>Kickxellomycotina</taxon>
        <taxon>Dimargaritomycetes</taxon>
        <taxon>Dimargaritales</taxon>
        <taxon>Dimargaritaceae</taxon>
        <taxon>Dimargaris</taxon>
    </lineage>
</organism>
<reference evidence="3" key="1">
    <citation type="submission" date="2022-07" db="EMBL/GenBank/DDBJ databases">
        <title>Phylogenomic reconstructions and comparative analyses of Kickxellomycotina fungi.</title>
        <authorList>
            <person name="Reynolds N.K."/>
            <person name="Stajich J.E."/>
            <person name="Barry K."/>
            <person name="Grigoriev I.V."/>
            <person name="Crous P."/>
            <person name="Smith M.E."/>
        </authorList>
    </citation>
    <scope>NUCLEOTIDE SEQUENCE</scope>
    <source>
        <strain evidence="3">RSA 567</strain>
    </source>
</reference>
<dbReference type="InterPro" id="IPR003123">
    <property type="entry name" value="VPS9"/>
</dbReference>
<gene>
    <name evidence="3" type="ORF">H4R34_002433</name>
</gene>
<feature type="region of interest" description="Disordered" evidence="1">
    <location>
        <begin position="307"/>
        <end position="348"/>
    </location>
</feature>
<dbReference type="SMART" id="SM00167">
    <property type="entry name" value="VPS9"/>
    <property type="match status" value="1"/>
</dbReference>
<dbReference type="GO" id="GO:0005085">
    <property type="term" value="F:guanyl-nucleotide exchange factor activity"/>
    <property type="evidence" value="ECO:0007669"/>
    <property type="project" value="InterPro"/>
</dbReference>
<feature type="region of interest" description="Disordered" evidence="1">
    <location>
        <begin position="375"/>
        <end position="460"/>
    </location>
</feature>
<feature type="domain" description="VPS9" evidence="2">
    <location>
        <begin position="1"/>
        <end position="143"/>
    </location>
</feature>
<proteinExistence type="predicted"/>
<accession>A0A9W8EDK1</accession>
<evidence type="ECO:0000313" key="3">
    <source>
        <dbReference type="EMBL" id="KAJ1980506.1"/>
    </source>
</evidence>
<dbReference type="GO" id="GO:0016192">
    <property type="term" value="P:vesicle-mediated transport"/>
    <property type="evidence" value="ECO:0007669"/>
    <property type="project" value="InterPro"/>
</dbReference>
<evidence type="ECO:0000313" key="4">
    <source>
        <dbReference type="Proteomes" id="UP001151582"/>
    </source>
</evidence>
<dbReference type="EMBL" id="JANBQB010000165">
    <property type="protein sequence ID" value="KAJ1980506.1"/>
    <property type="molecule type" value="Genomic_DNA"/>
</dbReference>
<sequence>LSFTDFVEEAVRQTAHCLQAMDEQTSVIKKMDSVVAALHLLTKAVQTHPELVDPNVTPSPVAPAVLPADALLKPLATLSADDLLPLMIYTVVRYNPPRLVSNLRYLQRYLYHERQTRGIPAYCLTTLAAAASFVETVDFAALGLGAHQLVASPALDANSASTTTDRSLPISAVGVAWSSDSLAPSMETASSPLDPQGGADQALLSKVVGGALHAVQRGLPMAWSHALGTLGADAISSPGVLRTNPSTFGFMLSPERKPSLTAKELMPLPATLDSSSATAPAPVLDSATMASSSPSWLPLGFSPYSLLPSSRRSHDQAPTNGASPPSEAGSAVASPGSVERADKDGLDLAGGGIKVISGVYGMMYNRFLGSAPDATATKSPGPAHPLPPAASASLQAKMHRRQTDPYGSQRGPGPVGSAMMPTRRSDDKSRPSPVGRASVSGHIPSATSLVRSGSSTFNRPRNPAVDASEAMAKVLNDLPPLHPKFTACQLQDVPVTQVDELLAEYQKLALAVQRLQAASRSLPH</sequence>
<dbReference type="GO" id="GO:0005829">
    <property type="term" value="C:cytosol"/>
    <property type="evidence" value="ECO:0007669"/>
    <property type="project" value="TreeGrafter"/>
</dbReference>
<dbReference type="PROSITE" id="PS51205">
    <property type="entry name" value="VPS9"/>
    <property type="match status" value="1"/>
</dbReference>
<dbReference type="PANTHER" id="PTHR23101">
    <property type="entry name" value="RAB GDP/GTP EXCHANGE FACTOR"/>
    <property type="match status" value="1"/>
</dbReference>
<protein>
    <recommendedName>
        <fullName evidence="2">VPS9 domain-containing protein</fullName>
    </recommendedName>
</protein>
<dbReference type="PANTHER" id="PTHR23101:SF25">
    <property type="entry name" value="GTPASE-ACTIVATING PROTEIN AND VPS9 DOMAIN-CONTAINING PROTEIN 1"/>
    <property type="match status" value="1"/>
</dbReference>
<keyword evidence="4" id="KW-1185">Reference proteome</keyword>
<dbReference type="GO" id="GO:0031267">
    <property type="term" value="F:small GTPase binding"/>
    <property type="evidence" value="ECO:0007669"/>
    <property type="project" value="TreeGrafter"/>
</dbReference>
<dbReference type="InterPro" id="IPR037191">
    <property type="entry name" value="VPS9_dom_sf"/>
</dbReference>
<dbReference type="GO" id="GO:0030139">
    <property type="term" value="C:endocytic vesicle"/>
    <property type="evidence" value="ECO:0007669"/>
    <property type="project" value="TreeGrafter"/>
</dbReference>
<dbReference type="Pfam" id="PF02204">
    <property type="entry name" value="VPS9"/>
    <property type="match status" value="1"/>
</dbReference>
<feature type="compositionally biased region" description="Polar residues" evidence="1">
    <location>
        <begin position="445"/>
        <end position="459"/>
    </location>
</feature>
<evidence type="ECO:0000256" key="1">
    <source>
        <dbReference type="SAM" id="MobiDB-lite"/>
    </source>
</evidence>
<dbReference type="Gene3D" id="1.20.1050.80">
    <property type="entry name" value="VPS9 domain"/>
    <property type="match status" value="1"/>
</dbReference>
<evidence type="ECO:0000259" key="2">
    <source>
        <dbReference type="PROSITE" id="PS51205"/>
    </source>
</evidence>
<name>A0A9W8EDK1_9FUNG</name>
<dbReference type="OrthoDB" id="10264848at2759"/>
<feature type="non-terminal residue" evidence="3">
    <location>
        <position position="1"/>
    </location>
</feature>
<dbReference type="InterPro" id="IPR045046">
    <property type="entry name" value="Vps9-like"/>
</dbReference>
<dbReference type="SUPFAM" id="SSF109993">
    <property type="entry name" value="VPS9 domain"/>
    <property type="match status" value="1"/>
</dbReference>